<evidence type="ECO:0000256" key="10">
    <source>
        <dbReference type="ARBA" id="ARBA00022989"/>
    </source>
</evidence>
<evidence type="ECO:0000259" key="13">
    <source>
        <dbReference type="Pfam" id="PF00535"/>
    </source>
</evidence>
<dbReference type="PANTHER" id="PTHR10859:SF91">
    <property type="entry name" value="DOLICHYL-PHOSPHATE BETA-GLUCOSYLTRANSFERASE"/>
    <property type="match status" value="1"/>
</dbReference>
<comment type="caution">
    <text evidence="14">The sequence shown here is derived from an EMBL/GenBank/DDBJ whole genome shotgun (WGS) entry which is preliminary data.</text>
</comment>
<dbReference type="EC" id="2.4.1.117" evidence="4"/>
<dbReference type="PANTHER" id="PTHR10859">
    <property type="entry name" value="GLYCOSYL TRANSFERASE"/>
    <property type="match status" value="1"/>
</dbReference>
<accession>A0A1G2PMI2</accession>
<evidence type="ECO:0000256" key="1">
    <source>
        <dbReference type="ARBA" id="ARBA00004389"/>
    </source>
</evidence>
<proteinExistence type="inferred from homology"/>
<name>A0A1G2PMI2_9BACT</name>
<dbReference type="InterPro" id="IPR001173">
    <property type="entry name" value="Glyco_trans_2-like"/>
</dbReference>
<evidence type="ECO:0000256" key="6">
    <source>
        <dbReference type="ARBA" id="ARBA00022679"/>
    </source>
</evidence>
<evidence type="ECO:0000256" key="3">
    <source>
        <dbReference type="ARBA" id="ARBA00006739"/>
    </source>
</evidence>
<keyword evidence="9" id="KW-0735">Signal-anchor</keyword>
<evidence type="ECO:0000256" key="9">
    <source>
        <dbReference type="ARBA" id="ARBA00022968"/>
    </source>
</evidence>
<evidence type="ECO:0000256" key="2">
    <source>
        <dbReference type="ARBA" id="ARBA00004922"/>
    </source>
</evidence>
<protein>
    <recommendedName>
        <fullName evidence="4">dolichyl-phosphate beta-glucosyltransferase</fullName>
        <ecNumber evidence="4">2.4.1.117</ecNumber>
    </recommendedName>
</protein>
<dbReference type="GO" id="GO:0004581">
    <property type="term" value="F:dolichyl-phosphate beta-glucosyltransferase activity"/>
    <property type="evidence" value="ECO:0007669"/>
    <property type="project" value="UniProtKB-EC"/>
</dbReference>
<keyword evidence="11" id="KW-0472">Membrane</keyword>
<evidence type="ECO:0000256" key="7">
    <source>
        <dbReference type="ARBA" id="ARBA00022692"/>
    </source>
</evidence>
<organism evidence="14 15">
    <name type="scientific">Candidatus Terrybacteria bacterium RIFCSPHIGHO2_01_FULL_48_17</name>
    <dbReference type="NCBI Taxonomy" id="1802362"/>
    <lineage>
        <taxon>Bacteria</taxon>
        <taxon>Candidatus Terryibacteriota</taxon>
    </lineage>
</organism>
<keyword evidence="8" id="KW-0256">Endoplasmic reticulum</keyword>
<dbReference type="EMBL" id="MHSS01000002">
    <property type="protein sequence ID" value="OHA48949.1"/>
    <property type="molecule type" value="Genomic_DNA"/>
</dbReference>
<sequence length="249" mass="27899">MNIGKPYLSIIIPAYNEGERIGSTLKAVAGFIEKQSYSAEILVVSDGSTDKTVEIAESARDHISSLRVIENKENHGKGWVVRQGMLEAQGGFRLFTDADNATPIEEFEKLLGWVKPQGIYDIAIGSIGLKESKVDRPEPLPRVIAGRMANFLIQTVAVPGIQDTQRGFKLFTAESAEAIFSKTKIDRWGFDIEVLALARKLGFTVKEVPIRWIHMAGSKVKADIYYKTLAELAKIRWWLWTNSYGIRRN</sequence>
<evidence type="ECO:0000256" key="5">
    <source>
        <dbReference type="ARBA" id="ARBA00022676"/>
    </source>
</evidence>
<comment type="catalytic activity">
    <reaction evidence="12">
        <text>a di-trans,poly-cis-dolichyl phosphate + UDP-alpha-D-glucose = a di-trans,poly-cis-dolichyl beta-D-glucosyl phosphate + UDP</text>
        <dbReference type="Rhea" id="RHEA:15401"/>
        <dbReference type="Rhea" id="RHEA-COMP:19498"/>
        <dbReference type="Rhea" id="RHEA-COMP:19502"/>
        <dbReference type="ChEBI" id="CHEBI:57525"/>
        <dbReference type="ChEBI" id="CHEBI:57683"/>
        <dbReference type="ChEBI" id="CHEBI:58223"/>
        <dbReference type="ChEBI" id="CHEBI:58885"/>
        <dbReference type="EC" id="2.4.1.117"/>
    </reaction>
    <physiologicalReaction direction="left-to-right" evidence="12">
        <dbReference type="Rhea" id="RHEA:15402"/>
    </physiologicalReaction>
</comment>
<keyword evidence="10" id="KW-1133">Transmembrane helix</keyword>
<evidence type="ECO:0000256" key="11">
    <source>
        <dbReference type="ARBA" id="ARBA00023136"/>
    </source>
</evidence>
<dbReference type="GO" id="GO:0006487">
    <property type="term" value="P:protein N-linked glycosylation"/>
    <property type="evidence" value="ECO:0007669"/>
    <property type="project" value="TreeGrafter"/>
</dbReference>
<dbReference type="Pfam" id="PF00535">
    <property type="entry name" value="Glycos_transf_2"/>
    <property type="match status" value="1"/>
</dbReference>
<dbReference type="InterPro" id="IPR029044">
    <property type="entry name" value="Nucleotide-diphossugar_trans"/>
</dbReference>
<evidence type="ECO:0000313" key="15">
    <source>
        <dbReference type="Proteomes" id="UP000177629"/>
    </source>
</evidence>
<evidence type="ECO:0000256" key="12">
    <source>
        <dbReference type="ARBA" id="ARBA00045097"/>
    </source>
</evidence>
<keyword evidence="5" id="KW-0328">Glycosyltransferase</keyword>
<reference evidence="14 15" key="1">
    <citation type="journal article" date="2016" name="Nat. Commun.">
        <title>Thousands of microbial genomes shed light on interconnected biogeochemical processes in an aquifer system.</title>
        <authorList>
            <person name="Anantharaman K."/>
            <person name="Brown C.T."/>
            <person name="Hug L.A."/>
            <person name="Sharon I."/>
            <person name="Castelle C.J."/>
            <person name="Probst A.J."/>
            <person name="Thomas B.C."/>
            <person name="Singh A."/>
            <person name="Wilkins M.J."/>
            <person name="Karaoz U."/>
            <person name="Brodie E.L."/>
            <person name="Williams K.H."/>
            <person name="Hubbard S.S."/>
            <person name="Banfield J.F."/>
        </authorList>
    </citation>
    <scope>NUCLEOTIDE SEQUENCE [LARGE SCALE GENOMIC DNA]</scope>
</reference>
<evidence type="ECO:0000256" key="8">
    <source>
        <dbReference type="ARBA" id="ARBA00022824"/>
    </source>
</evidence>
<comment type="subcellular location">
    <subcellularLocation>
        <location evidence="1">Endoplasmic reticulum membrane</location>
        <topology evidence="1">Single-pass membrane protein</topology>
    </subcellularLocation>
</comment>
<keyword evidence="6" id="KW-0808">Transferase</keyword>
<feature type="domain" description="Glycosyltransferase 2-like" evidence="13">
    <location>
        <begin position="9"/>
        <end position="180"/>
    </location>
</feature>
<evidence type="ECO:0000256" key="4">
    <source>
        <dbReference type="ARBA" id="ARBA00012583"/>
    </source>
</evidence>
<keyword evidence="7" id="KW-0812">Transmembrane</keyword>
<dbReference type="SUPFAM" id="SSF53448">
    <property type="entry name" value="Nucleotide-diphospho-sugar transferases"/>
    <property type="match status" value="1"/>
</dbReference>
<dbReference type="Gene3D" id="3.90.550.10">
    <property type="entry name" value="Spore Coat Polysaccharide Biosynthesis Protein SpsA, Chain A"/>
    <property type="match status" value="1"/>
</dbReference>
<gene>
    <name evidence="14" type="ORF">A2806_04630</name>
</gene>
<evidence type="ECO:0000313" key="14">
    <source>
        <dbReference type="EMBL" id="OHA48949.1"/>
    </source>
</evidence>
<comment type="pathway">
    <text evidence="2">Protein modification; protein glycosylation.</text>
</comment>
<comment type="similarity">
    <text evidence="3">Belongs to the glycosyltransferase 2 family.</text>
</comment>
<dbReference type="CDD" id="cd04188">
    <property type="entry name" value="DPG_synthase"/>
    <property type="match status" value="1"/>
</dbReference>
<dbReference type="Proteomes" id="UP000177629">
    <property type="component" value="Unassembled WGS sequence"/>
</dbReference>
<dbReference type="AlphaFoldDB" id="A0A1G2PMI2"/>
<dbReference type="STRING" id="1802362.A2806_04630"/>
<dbReference type="InterPro" id="IPR035518">
    <property type="entry name" value="DPG_synthase"/>
</dbReference>